<feature type="domain" description="RNase H type-1" evidence="1">
    <location>
        <begin position="3"/>
        <end position="110"/>
    </location>
</feature>
<organism evidence="2 3">
    <name type="scientific">Cinchona calisaya</name>
    <dbReference type="NCBI Taxonomy" id="153742"/>
    <lineage>
        <taxon>Eukaryota</taxon>
        <taxon>Viridiplantae</taxon>
        <taxon>Streptophyta</taxon>
        <taxon>Embryophyta</taxon>
        <taxon>Tracheophyta</taxon>
        <taxon>Spermatophyta</taxon>
        <taxon>Magnoliopsida</taxon>
        <taxon>eudicotyledons</taxon>
        <taxon>Gunneridae</taxon>
        <taxon>Pentapetalae</taxon>
        <taxon>asterids</taxon>
        <taxon>lamiids</taxon>
        <taxon>Gentianales</taxon>
        <taxon>Rubiaceae</taxon>
        <taxon>Cinchonoideae</taxon>
        <taxon>Cinchoneae</taxon>
        <taxon>Cinchona</taxon>
    </lineage>
</organism>
<dbReference type="InterPro" id="IPR053151">
    <property type="entry name" value="RNase_H-like"/>
</dbReference>
<dbReference type="PANTHER" id="PTHR47723:SF4">
    <property type="entry name" value="PENTATRICOPEPTIDE REPEAT-CONTAINING-LIKE PROTEIN"/>
    <property type="match status" value="1"/>
</dbReference>
<sequence length="147" mass="16514">VVGVGGIIRPSSGIPLASFALGFDYKTNMEVEILAFETSLNLCLRKGLHTVQTESDSLALVQLINGRKPITWRLSPLIHKLCFKLSLGQFQIIHIFREANMVLDKLAEMASSNPGLTLHFDDDIPDSIYGVVQLDYMRIPNFRFHRT</sequence>
<dbReference type="SUPFAM" id="SSF53098">
    <property type="entry name" value="Ribonuclease H-like"/>
    <property type="match status" value="1"/>
</dbReference>
<evidence type="ECO:0000313" key="3">
    <source>
        <dbReference type="Proteomes" id="UP001630127"/>
    </source>
</evidence>
<comment type="caution">
    <text evidence="2">The sequence shown here is derived from an EMBL/GenBank/DDBJ whole genome shotgun (WGS) entry which is preliminary data.</text>
</comment>
<dbReference type="InterPro" id="IPR002156">
    <property type="entry name" value="RNaseH_domain"/>
</dbReference>
<proteinExistence type="predicted"/>
<dbReference type="PANTHER" id="PTHR47723">
    <property type="entry name" value="OS05G0353850 PROTEIN"/>
    <property type="match status" value="1"/>
</dbReference>
<dbReference type="CDD" id="cd06222">
    <property type="entry name" value="RNase_H_like"/>
    <property type="match status" value="1"/>
</dbReference>
<reference evidence="2 3" key="1">
    <citation type="submission" date="2024-11" db="EMBL/GenBank/DDBJ databases">
        <title>A near-complete genome assembly of Cinchona calisaya.</title>
        <authorList>
            <person name="Lian D.C."/>
            <person name="Zhao X.W."/>
            <person name="Wei L."/>
        </authorList>
    </citation>
    <scope>NUCLEOTIDE SEQUENCE [LARGE SCALE GENOMIC DNA]</scope>
    <source>
        <tissue evidence="2">Nenye</tissue>
    </source>
</reference>
<evidence type="ECO:0000259" key="1">
    <source>
        <dbReference type="Pfam" id="PF13456"/>
    </source>
</evidence>
<dbReference type="Pfam" id="PF13456">
    <property type="entry name" value="RVT_3"/>
    <property type="match status" value="1"/>
</dbReference>
<dbReference type="Proteomes" id="UP001630127">
    <property type="component" value="Unassembled WGS sequence"/>
</dbReference>
<accession>A0ABD2XXK0</accession>
<dbReference type="AlphaFoldDB" id="A0ABD2XXK0"/>
<dbReference type="InterPro" id="IPR044730">
    <property type="entry name" value="RNase_H-like_dom_plant"/>
</dbReference>
<feature type="non-terminal residue" evidence="2">
    <location>
        <position position="1"/>
    </location>
</feature>
<gene>
    <name evidence="2" type="ORF">ACH5RR_040945</name>
</gene>
<keyword evidence="3" id="KW-1185">Reference proteome</keyword>
<evidence type="ECO:0000313" key="2">
    <source>
        <dbReference type="EMBL" id="KAL3498213.1"/>
    </source>
</evidence>
<dbReference type="InterPro" id="IPR012337">
    <property type="entry name" value="RNaseH-like_sf"/>
</dbReference>
<dbReference type="InterPro" id="IPR036397">
    <property type="entry name" value="RNaseH_sf"/>
</dbReference>
<name>A0ABD2XXK0_9GENT</name>
<protein>
    <recommendedName>
        <fullName evidence="1">RNase H type-1 domain-containing protein</fullName>
    </recommendedName>
</protein>
<dbReference type="EMBL" id="JBJUIK010000017">
    <property type="protein sequence ID" value="KAL3498213.1"/>
    <property type="molecule type" value="Genomic_DNA"/>
</dbReference>
<dbReference type="Gene3D" id="3.30.420.10">
    <property type="entry name" value="Ribonuclease H-like superfamily/Ribonuclease H"/>
    <property type="match status" value="1"/>
</dbReference>